<name>A0ABT4AHU4_9BACT</name>
<evidence type="ECO:0000256" key="1">
    <source>
        <dbReference type="ARBA" id="ARBA00006962"/>
    </source>
</evidence>
<proteinExistence type="inferred from homology"/>
<dbReference type="RefSeq" id="WP_267539863.1">
    <property type="nucleotide sequence ID" value="NZ_JAPNKA010000001.1"/>
</dbReference>
<dbReference type="EMBL" id="JAPNKA010000001">
    <property type="protein sequence ID" value="MCY1081258.1"/>
    <property type="molecule type" value="Genomic_DNA"/>
</dbReference>
<dbReference type="PANTHER" id="PTHR48050">
    <property type="entry name" value="STEROL 3-BETA-GLUCOSYLTRANSFERASE"/>
    <property type="match status" value="1"/>
</dbReference>
<sequence length="398" mass="43500">MRILFTAIPGSGHYHPLVPVARALQQAGNEVAFATSENLRKSVESGGFRFFPAGGDWPQLQDAGAMAQMAESAMRMSREARFEHMANNFVGRFARNMVPDLVSLASTWRPDLFVRDSMEFGAAIASEHLGIPCASVQVGAALPEDFDNPVVITRLDEVRATVGLPPDPELRSLYRYLHLCFVTPHYLGGKLPSTTHYFQPAIFDQSGDERLPEWAAQLGTKGKPVVYVTLGTVFNKVVGVLRTLVQGVREEPVELVVTVGRDLDPAVLGPQPAHVHVERYIPQTLLFPKVDLAILHGGYNSTTAALDQGLPLVLVPIAADQPMNAARCRELGVARVVPPLEMTPESIREAVRDVLHTPSYRENARRFQAEARALPGLARAVELLEKLAKEKTPQLAGG</sequence>
<protein>
    <submittedName>
        <fullName evidence="6">Glycosyltransferase</fullName>
    </submittedName>
</protein>
<dbReference type="InterPro" id="IPR010610">
    <property type="entry name" value="EryCIII-like_C"/>
</dbReference>
<keyword evidence="7" id="KW-1185">Reference proteome</keyword>
<feature type="domain" description="Erythromycin biosynthesis protein CIII-like N-terminal" evidence="5">
    <location>
        <begin position="23"/>
        <end position="148"/>
    </location>
</feature>
<evidence type="ECO:0000259" key="5">
    <source>
        <dbReference type="Pfam" id="PF21036"/>
    </source>
</evidence>
<gene>
    <name evidence="6" type="ORF">OV287_43080</name>
</gene>
<dbReference type="SUPFAM" id="SSF53756">
    <property type="entry name" value="UDP-Glycosyltransferase/glycogen phosphorylase"/>
    <property type="match status" value="1"/>
</dbReference>
<organism evidence="6 7">
    <name type="scientific">Archangium lansingense</name>
    <dbReference type="NCBI Taxonomy" id="2995310"/>
    <lineage>
        <taxon>Bacteria</taxon>
        <taxon>Pseudomonadati</taxon>
        <taxon>Myxococcota</taxon>
        <taxon>Myxococcia</taxon>
        <taxon>Myxococcales</taxon>
        <taxon>Cystobacterineae</taxon>
        <taxon>Archangiaceae</taxon>
        <taxon>Archangium</taxon>
    </lineage>
</organism>
<keyword evidence="3" id="KW-0808">Transferase</keyword>
<keyword evidence="2" id="KW-0328">Glycosyltransferase</keyword>
<dbReference type="InterPro" id="IPR002213">
    <property type="entry name" value="UDP_glucos_trans"/>
</dbReference>
<evidence type="ECO:0000259" key="4">
    <source>
        <dbReference type="Pfam" id="PF06722"/>
    </source>
</evidence>
<reference evidence="6 7" key="1">
    <citation type="submission" date="2022-11" db="EMBL/GenBank/DDBJ databases">
        <title>Minimal conservation of predation-associated metabolite biosynthetic gene clusters underscores biosynthetic potential of Myxococcota including descriptions for ten novel species: Archangium lansinium sp. nov., Myxococcus landrumus sp. nov., Nannocystis bai.</title>
        <authorList>
            <person name="Ahearne A."/>
            <person name="Stevens C."/>
            <person name="Phillips K."/>
        </authorList>
    </citation>
    <scope>NUCLEOTIDE SEQUENCE [LARGE SCALE GENOMIC DNA]</scope>
    <source>
        <strain evidence="6 7">MIWBW</strain>
    </source>
</reference>
<dbReference type="PANTHER" id="PTHR48050:SF13">
    <property type="entry name" value="STEROL 3-BETA-GLUCOSYLTRANSFERASE UGT80A2"/>
    <property type="match status" value="1"/>
</dbReference>
<dbReference type="Pfam" id="PF06722">
    <property type="entry name" value="EryCIII-like_C"/>
    <property type="match status" value="1"/>
</dbReference>
<feature type="domain" description="Erythromycin biosynthesis protein CIII-like C-terminal" evidence="4">
    <location>
        <begin position="253"/>
        <end position="385"/>
    </location>
</feature>
<comment type="caution">
    <text evidence="6">The sequence shown here is derived from an EMBL/GenBank/DDBJ whole genome shotgun (WGS) entry which is preliminary data.</text>
</comment>
<dbReference type="Pfam" id="PF21036">
    <property type="entry name" value="EryCIII-like_N"/>
    <property type="match status" value="1"/>
</dbReference>
<comment type="similarity">
    <text evidence="1">Belongs to the glycosyltransferase 28 family.</text>
</comment>
<dbReference type="Proteomes" id="UP001207654">
    <property type="component" value="Unassembled WGS sequence"/>
</dbReference>
<accession>A0ABT4AHU4</accession>
<evidence type="ECO:0000313" key="6">
    <source>
        <dbReference type="EMBL" id="MCY1081258.1"/>
    </source>
</evidence>
<dbReference type="InterPro" id="IPR050426">
    <property type="entry name" value="Glycosyltransferase_28"/>
</dbReference>
<dbReference type="InterPro" id="IPR048284">
    <property type="entry name" value="EryCIII-like_N"/>
</dbReference>
<evidence type="ECO:0000313" key="7">
    <source>
        <dbReference type="Proteomes" id="UP001207654"/>
    </source>
</evidence>
<dbReference type="CDD" id="cd03784">
    <property type="entry name" value="GT1_Gtf-like"/>
    <property type="match status" value="1"/>
</dbReference>
<evidence type="ECO:0000256" key="2">
    <source>
        <dbReference type="ARBA" id="ARBA00022676"/>
    </source>
</evidence>
<dbReference type="Gene3D" id="3.40.50.2000">
    <property type="entry name" value="Glycogen Phosphorylase B"/>
    <property type="match status" value="2"/>
</dbReference>
<evidence type="ECO:0000256" key="3">
    <source>
        <dbReference type="ARBA" id="ARBA00022679"/>
    </source>
</evidence>